<organism evidence="1 2">
    <name type="scientific">Penicillium roqueforti (strain FM164)</name>
    <dbReference type="NCBI Taxonomy" id="1365484"/>
    <lineage>
        <taxon>Eukaryota</taxon>
        <taxon>Fungi</taxon>
        <taxon>Dikarya</taxon>
        <taxon>Ascomycota</taxon>
        <taxon>Pezizomycotina</taxon>
        <taxon>Eurotiomycetes</taxon>
        <taxon>Eurotiomycetidae</taxon>
        <taxon>Eurotiales</taxon>
        <taxon>Aspergillaceae</taxon>
        <taxon>Penicillium</taxon>
    </lineage>
</organism>
<dbReference type="Proteomes" id="UP000030686">
    <property type="component" value="Unassembled WGS sequence"/>
</dbReference>
<dbReference type="EMBL" id="HG792025">
    <property type="protein sequence ID" value="CDM38316.1"/>
    <property type="molecule type" value="Genomic_DNA"/>
</dbReference>
<reference evidence="1" key="1">
    <citation type="journal article" date="2014" name="Nat. Commun.">
        <title>Multiple recent horizontal transfers of a large genomic region in cheese making fungi.</title>
        <authorList>
            <person name="Cheeseman K."/>
            <person name="Ropars J."/>
            <person name="Renault P."/>
            <person name="Dupont J."/>
            <person name="Gouzy J."/>
            <person name="Branca A."/>
            <person name="Abraham A.L."/>
            <person name="Ceppi M."/>
            <person name="Conseiller E."/>
            <person name="Debuchy R."/>
            <person name="Malagnac F."/>
            <person name="Goarin A."/>
            <person name="Silar P."/>
            <person name="Lacoste S."/>
            <person name="Sallet E."/>
            <person name="Bensimon A."/>
            <person name="Giraud T."/>
            <person name="Brygoo Y."/>
        </authorList>
    </citation>
    <scope>NUCLEOTIDE SEQUENCE [LARGE SCALE GENOMIC DNA]</scope>
    <source>
        <strain evidence="1">FM164</strain>
    </source>
</reference>
<evidence type="ECO:0000313" key="1">
    <source>
        <dbReference type="EMBL" id="CDM38316.1"/>
    </source>
</evidence>
<accession>W6QQT4</accession>
<name>W6QQT4_PENRF</name>
<gene>
    <name evidence="1" type="ORF">PROQFM164_S11g000019</name>
</gene>
<protein>
    <submittedName>
        <fullName evidence="1">Uncharacterized protein</fullName>
    </submittedName>
</protein>
<evidence type="ECO:0000313" key="2">
    <source>
        <dbReference type="Proteomes" id="UP000030686"/>
    </source>
</evidence>
<dbReference type="AlphaFoldDB" id="W6QQT4"/>
<dbReference type="OrthoDB" id="4499469at2759"/>
<sequence length="56" mass="6245">MPSQSLTADEAVAKLLKFSKLTHHRTYLKDSEQKRVDDAFQLLTNGRPSTDAKGAK</sequence>
<proteinExistence type="predicted"/>
<keyword evidence="2" id="KW-1185">Reference proteome</keyword>